<dbReference type="GO" id="GO:0061504">
    <property type="term" value="P:cyclic threonylcarbamoyladenosine biosynthetic process"/>
    <property type="evidence" value="ECO:0007669"/>
    <property type="project" value="TreeGrafter"/>
</dbReference>
<evidence type="ECO:0000259" key="1">
    <source>
        <dbReference type="Pfam" id="PF00899"/>
    </source>
</evidence>
<reference evidence="2" key="3">
    <citation type="submission" date="2021-02" db="EMBL/GenBank/DDBJ databases">
        <title>Infant gut strain persistence is associated with maternal origin, phylogeny, and functional potential including surface adhesion and iron acquisition.</title>
        <authorList>
            <person name="Lou Y.C."/>
        </authorList>
    </citation>
    <scope>NUCLEOTIDE SEQUENCE</scope>
    <source>
        <strain evidence="2">L3_108_031G1_dasL3_108_031G1_concoct_20</strain>
    </source>
</reference>
<evidence type="ECO:0000313" key="5">
    <source>
        <dbReference type="Proteomes" id="UP000234197"/>
    </source>
</evidence>
<dbReference type="EMBL" id="JAGZMU010000007">
    <property type="protein sequence ID" value="MBS4893930.1"/>
    <property type="molecule type" value="Genomic_DNA"/>
</dbReference>
<proteinExistence type="predicted"/>
<dbReference type="EMBL" id="PKMC02000010">
    <property type="protein sequence ID" value="MEO9179071.1"/>
    <property type="molecule type" value="Genomic_DNA"/>
</dbReference>
<dbReference type="InterPro" id="IPR000594">
    <property type="entry name" value="ThiF_NAD_FAD-bd"/>
</dbReference>
<evidence type="ECO:0000313" key="6">
    <source>
        <dbReference type="Proteomes" id="UP000778864"/>
    </source>
</evidence>
<evidence type="ECO:0000313" key="3">
    <source>
        <dbReference type="EMBL" id="MEO9179071.1"/>
    </source>
</evidence>
<sequence length="235" mass="25860">MEYMLTRLEWLVGPNKIQTLRDTSIALFGVGGVGGGALEALVRAGVGRIVIIDGDSIAPSNLNRQMITTHNTIGERKVEVAKARALSINPDVVIETHDIMYTEENYPGFIQSLNVDYVIDAIDMVTAKLNIIEVCQRESIPVISCMGGGNRFYPEKLMIADINKSHTCPLARVMRRELKKRGIKKQLVLFSTEKPTKPQFRGDATSPGTCSFVPPVAGFILAAHVLRTILEVPEQ</sequence>
<organism evidence="2 6">
    <name type="scientific">Veillonella parvula</name>
    <name type="common">Staphylococcus parvulus</name>
    <dbReference type="NCBI Taxonomy" id="29466"/>
    <lineage>
        <taxon>Bacteria</taxon>
        <taxon>Bacillati</taxon>
        <taxon>Bacillota</taxon>
        <taxon>Negativicutes</taxon>
        <taxon>Veillonellales</taxon>
        <taxon>Veillonellaceae</taxon>
        <taxon>Veillonella</taxon>
    </lineage>
</organism>
<dbReference type="SUPFAM" id="SSF69572">
    <property type="entry name" value="Activating enzymes of the ubiquitin-like proteins"/>
    <property type="match status" value="1"/>
</dbReference>
<dbReference type="CDD" id="cd00755">
    <property type="entry name" value="YgdL_like"/>
    <property type="match status" value="1"/>
</dbReference>
<evidence type="ECO:0000313" key="2">
    <source>
        <dbReference type="EMBL" id="MBS4893930.1"/>
    </source>
</evidence>
<name>A0A124EFI1_VEIPA</name>
<dbReference type="GO" id="GO:0008641">
    <property type="term" value="F:ubiquitin-like modifier activating enzyme activity"/>
    <property type="evidence" value="ECO:0007669"/>
    <property type="project" value="InterPro"/>
</dbReference>
<dbReference type="RefSeq" id="WP_004695334.1">
    <property type="nucleotide sequence ID" value="NZ_CABKOT010000009.1"/>
</dbReference>
<accession>A0A124EFI1</accession>
<dbReference type="GO" id="GO:0061503">
    <property type="term" value="F:tRNA threonylcarbamoyladenosine dehydratase"/>
    <property type="evidence" value="ECO:0007669"/>
    <property type="project" value="TreeGrafter"/>
</dbReference>
<dbReference type="Proteomes" id="UP000234197">
    <property type="component" value="Unassembled WGS sequence"/>
</dbReference>
<gene>
    <name evidence="3" type="ORF">CYJ21_008960</name>
    <name evidence="2" type="ORF">KHZ90_09185</name>
    <name evidence="4" type="ORF">RDV51_06985</name>
</gene>
<dbReference type="Proteomes" id="UP000778864">
    <property type="component" value="Unassembled WGS sequence"/>
</dbReference>
<protein>
    <submittedName>
        <fullName evidence="2">tRNA threonylcarbamoyladenosine dehydratase</fullName>
    </submittedName>
</protein>
<dbReference type="Proteomes" id="UP001228955">
    <property type="component" value="Chromosome"/>
</dbReference>
<dbReference type="Pfam" id="PF00899">
    <property type="entry name" value="ThiF"/>
    <property type="match status" value="1"/>
</dbReference>
<reference evidence="3 5" key="5">
    <citation type="submission" date="2024-04" db="EMBL/GenBank/DDBJ databases">
        <title>Na.</title>
        <authorList>
            <person name="Choi B."/>
        </authorList>
    </citation>
    <scope>NUCLEOTIDE SEQUENCE [LARGE SCALE GENOMIC DNA]</scope>
    <source>
        <strain evidence="3 5">UMB0138</strain>
    </source>
</reference>
<dbReference type="EMBL" id="CP133463">
    <property type="protein sequence ID" value="WMS19186.1"/>
    <property type="molecule type" value="Genomic_DNA"/>
</dbReference>
<dbReference type="AlphaFoldDB" id="A0A124EFI1"/>
<keyword evidence="5" id="KW-1185">Reference proteome</keyword>
<dbReference type="InterPro" id="IPR035985">
    <property type="entry name" value="Ubiquitin-activating_enz"/>
</dbReference>
<reference evidence="3" key="2">
    <citation type="submission" date="2017-12" db="EMBL/GenBank/DDBJ databases">
        <authorList>
            <person name="Thomas-White K."/>
            <person name="Wolfe A.J."/>
        </authorList>
    </citation>
    <scope>NUCLEOTIDE SEQUENCE</scope>
    <source>
        <strain evidence="3">UMB0138</strain>
    </source>
</reference>
<dbReference type="Gene3D" id="3.40.50.720">
    <property type="entry name" value="NAD(P)-binding Rossmann-like Domain"/>
    <property type="match status" value="1"/>
</dbReference>
<dbReference type="PANTHER" id="PTHR43267">
    <property type="entry name" value="TRNA THREONYLCARBAMOYLADENOSINE DEHYDRATASE"/>
    <property type="match status" value="1"/>
</dbReference>
<dbReference type="InterPro" id="IPR045886">
    <property type="entry name" value="ThiF/MoeB/HesA"/>
</dbReference>
<evidence type="ECO:0000313" key="4">
    <source>
        <dbReference type="EMBL" id="WMS19186.1"/>
    </source>
</evidence>
<dbReference type="PANTHER" id="PTHR43267:SF1">
    <property type="entry name" value="TRNA THREONYLCARBAMOYLADENOSINE DEHYDRATASE"/>
    <property type="match status" value="1"/>
</dbReference>
<feature type="domain" description="THIF-type NAD/FAD binding fold" evidence="1">
    <location>
        <begin position="11"/>
        <end position="233"/>
    </location>
</feature>
<reference evidence="5" key="1">
    <citation type="submission" date="2017-12" db="EMBL/GenBank/DDBJ databases">
        <title>Phylogenetic diversity of female urinary microbiome.</title>
        <authorList>
            <person name="Thomas-White K."/>
            <person name="Wolfe A.J."/>
        </authorList>
    </citation>
    <scope>NUCLEOTIDE SEQUENCE [LARGE SCALE GENOMIC DNA]</scope>
    <source>
        <strain evidence="5">UMB0138</strain>
    </source>
</reference>
<reference evidence="4" key="4">
    <citation type="submission" date="2023-08" db="EMBL/GenBank/DDBJ databases">
        <title>Veillonella_parvula_DSM 2007_complete_genome_hifiasm_Zymo_Research_D6332.</title>
        <authorList>
            <person name="Damerum A."/>
        </authorList>
    </citation>
    <scope>NUCLEOTIDE SEQUENCE</scope>
    <source>
        <strain evidence="4">DSM 2007</strain>
    </source>
</reference>